<protein>
    <submittedName>
        <fullName evidence="2">Uncharacterized protein</fullName>
    </submittedName>
</protein>
<comment type="caution">
    <text evidence="2">The sequence shown here is derived from an EMBL/GenBank/DDBJ whole genome shotgun (WGS) entry which is preliminary data.</text>
</comment>
<dbReference type="EMBL" id="QKYV01000002">
    <property type="protein sequence ID" value="PZW42561.1"/>
    <property type="molecule type" value="Genomic_DNA"/>
</dbReference>
<keyword evidence="3" id="KW-1185">Reference proteome</keyword>
<evidence type="ECO:0000313" key="3">
    <source>
        <dbReference type="Proteomes" id="UP000249542"/>
    </source>
</evidence>
<feature type="compositionally biased region" description="Basic and acidic residues" evidence="1">
    <location>
        <begin position="17"/>
        <end position="60"/>
    </location>
</feature>
<feature type="region of interest" description="Disordered" evidence="1">
    <location>
        <begin position="1"/>
        <end position="94"/>
    </location>
</feature>
<sequence length="94" mass="10797">MKTKNNKPEDYNSEITPQEKERLNNENVHTDGGDDEVLRNRKRKPDFEGKDLDVPHSDKAKKNRGTTGLKDEENDIYSQGGNNNDLEEDHSTKN</sequence>
<proteinExistence type="predicted"/>
<evidence type="ECO:0000313" key="2">
    <source>
        <dbReference type="EMBL" id="PZW42561.1"/>
    </source>
</evidence>
<dbReference type="AlphaFoldDB" id="A0A2W7I6N0"/>
<evidence type="ECO:0000256" key="1">
    <source>
        <dbReference type="SAM" id="MobiDB-lite"/>
    </source>
</evidence>
<reference evidence="2 3" key="1">
    <citation type="submission" date="2018-06" db="EMBL/GenBank/DDBJ databases">
        <title>Genomic Encyclopedia of Archaeal and Bacterial Type Strains, Phase II (KMG-II): from individual species to whole genera.</title>
        <authorList>
            <person name="Goeker M."/>
        </authorList>
    </citation>
    <scope>NUCLEOTIDE SEQUENCE [LARGE SCALE GENOMIC DNA]</scope>
    <source>
        <strain evidence="2 3">DSM 15361</strain>
    </source>
</reference>
<dbReference type="RefSeq" id="WP_111540213.1">
    <property type="nucleotide sequence ID" value="NZ_QKYV01000002.1"/>
</dbReference>
<gene>
    <name evidence="2" type="ORF">LX95_00875</name>
</gene>
<feature type="compositionally biased region" description="Basic and acidic residues" evidence="1">
    <location>
        <begin position="1"/>
        <end position="10"/>
    </location>
</feature>
<name>A0A2W7I6N0_9FLAO</name>
<dbReference type="Proteomes" id="UP000249542">
    <property type="component" value="Unassembled WGS sequence"/>
</dbReference>
<organism evidence="2 3">
    <name type="scientific">Mesonia algae</name>
    <dbReference type="NCBI Taxonomy" id="213248"/>
    <lineage>
        <taxon>Bacteria</taxon>
        <taxon>Pseudomonadati</taxon>
        <taxon>Bacteroidota</taxon>
        <taxon>Flavobacteriia</taxon>
        <taxon>Flavobacteriales</taxon>
        <taxon>Flavobacteriaceae</taxon>
        <taxon>Mesonia</taxon>
    </lineage>
</organism>
<accession>A0A2W7I6N0</accession>